<dbReference type="PANTHER" id="PTHR47938">
    <property type="entry name" value="RESPIRATORY COMPLEX I CHAPERONE (CIA84), PUTATIVE (AFU_ORTHOLOGUE AFUA_2G06020)-RELATED"/>
    <property type="match status" value="1"/>
</dbReference>
<sequence length="542" mass="57958">MDGRLLYARALRGYSAVTPNVVALTREIQGACKATGRGWQHGLRLLLSELERSEALVGRRCLDIRALSAGLAACAAGARWQESLGILRYAEATGLGLPNAVGRSAAIATLLRAERWHQALYLFDKFEAELESTEPVSIGAAINACGQGSHWQGALFLLDRVVLHALKKDDPDGRVPRRTLQVCRNAAITACGRASRWGWALHMFFEHLALCGADEVGCSAVVNACQQASQWQQALGVLPFAPKGRRGEAAVTAAMAACERASCWPVALSLLSRGGGLESWNTAISACEKGGLWQAALALFWQLPARQLSPSGVSYNTAISACERESLWQDALFLLSHRRAVAEADVIAVGSTVLACAKAAQWEQCMAMVLNAWDIAGVSCDLVDSQSSSAVLLACQKASKWLQAWQVIFWQGQTQANVFTRPPLGLEADDLAFVASACDRAQHAGPALRMRHELNQSRLLRTSASSLGAAIVKLGDGTCSELLRGRVVQAAVGRALRTLQGGSGSDEVPQLTTFMPALCTLPGFGVHGTRESLVLLHSVSRL</sequence>
<dbReference type="OrthoDB" id="423982at2759"/>
<dbReference type="GO" id="GO:0003729">
    <property type="term" value="F:mRNA binding"/>
    <property type="evidence" value="ECO:0007669"/>
    <property type="project" value="TreeGrafter"/>
</dbReference>
<dbReference type="Proteomes" id="UP000604046">
    <property type="component" value="Unassembled WGS sequence"/>
</dbReference>
<evidence type="ECO:0000256" key="1">
    <source>
        <dbReference type="PROSITE-ProRule" id="PRU00708"/>
    </source>
</evidence>
<dbReference type="InterPro" id="IPR011990">
    <property type="entry name" value="TPR-like_helical_dom_sf"/>
</dbReference>
<dbReference type="AlphaFoldDB" id="A0A812T829"/>
<evidence type="ECO:0000313" key="2">
    <source>
        <dbReference type="EMBL" id="CAE7510584.1"/>
    </source>
</evidence>
<reference evidence="2" key="1">
    <citation type="submission" date="2021-02" db="EMBL/GenBank/DDBJ databases">
        <authorList>
            <person name="Dougan E. K."/>
            <person name="Rhodes N."/>
            <person name="Thang M."/>
            <person name="Chan C."/>
        </authorList>
    </citation>
    <scope>NUCLEOTIDE SEQUENCE</scope>
</reference>
<keyword evidence="3" id="KW-1185">Reference proteome</keyword>
<proteinExistence type="predicted"/>
<organism evidence="2 3">
    <name type="scientific">Symbiodinium natans</name>
    <dbReference type="NCBI Taxonomy" id="878477"/>
    <lineage>
        <taxon>Eukaryota</taxon>
        <taxon>Sar</taxon>
        <taxon>Alveolata</taxon>
        <taxon>Dinophyceae</taxon>
        <taxon>Suessiales</taxon>
        <taxon>Symbiodiniaceae</taxon>
        <taxon>Symbiodinium</taxon>
    </lineage>
</organism>
<dbReference type="PANTHER" id="PTHR47938:SF35">
    <property type="entry name" value="PENTATRICOPEPTIDE REPEAT-CONTAINING PROTEIN 4, MITOCHONDRIAL-RELATED"/>
    <property type="match status" value="1"/>
</dbReference>
<gene>
    <name evidence="2" type="primary">EMB2076</name>
    <name evidence="2" type="ORF">SNAT2548_LOCUS28594</name>
</gene>
<protein>
    <submittedName>
        <fullName evidence="2">EMB2076 protein</fullName>
    </submittedName>
</protein>
<comment type="caution">
    <text evidence="2">The sequence shown here is derived from an EMBL/GenBank/DDBJ whole genome shotgun (WGS) entry which is preliminary data.</text>
</comment>
<dbReference type="EMBL" id="CAJNDS010002523">
    <property type="protein sequence ID" value="CAE7510584.1"/>
    <property type="molecule type" value="Genomic_DNA"/>
</dbReference>
<dbReference type="PROSITE" id="PS51375">
    <property type="entry name" value="PPR"/>
    <property type="match status" value="1"/>
</dbReference>
<dbReference type="Gene3D" id="1.25.40.10">
    <property type="entry name" value="Tetratricopeptide repeat domain"/>
    <property type="match status" value="2"/>
</dbReference>
<accession>A0A812T829</accession>
<name>A0A812T829_9DINO</name>
<feature type="repeat" description="PPR" evidence="1">
    <location>
        <begin position="276"/>
        <end position="310"/>
    </location>
</feature>
<dbReference type="InterPro" id="IPR002885">
    <property type="entry name" value="PPR_rpt"/>
</dbReference>
<dbReference type="Pfam" id="PF01535">
    <property type="entry name" value="PPR"/>
    <property type="match status" value="2"/>
</dbReference>
<evidence type="ECO:0000313" key="3">
    <source>
        <dbReference type="Proteomes" id="UP000604046"/>
    </source>
</evidence>